<evidence type="ECO:0000256" key="8">
    <source>
        <dbReference type="ARBA" id="ARBA00022989"/>
    </source>
</evidence>
<dbReference type="GO" id="GO:0006627">
    <property type="term" value="P:protein processing involved in protein targeting to mitochondrion"/>
    <property type="evidence" value="ECO:0000318"/>
    <property type="project" value="GO_Central"/>
</dbReference>
<dbReference type="Gene3D" id="2.10.109.10">
    <property type="entry name" value="Umud Fragment, subunit A"/>
    <property type="match status" value="1"/>
</dbReference>
<dbReference type="AlphaFoldDB" id="I1H9R3"/>
<dbReference type="PANTHER" id="PTHR46041">
    <property type="entry name" value="MITOCHONDRIAL INNER MEMBRANE PROTEASE SUBUNIT 2"/>
    <property type="match status" value="1"/>
</dbReference>
<evidence type="ECO:0000256" key="1">
    <source>
        <dbReference type="ARBA" id="ARBA00004434"/>
    </source>
</evidence>
<reference evidence="13" key="2">
    <citation type="submission" date="2017-06" db="EMBL/GenBank/DDBJ databases">
        <title>WGS assembly of Brachypodium distachyon.</title>
        <authorList>
            <consortium name="The International Brachypodium Initiative"/>
            <person name="Lucas S."/>
            <person name="Harmon-Smith M."/>
            <person name="Lail K."/>
            <person name="Tice H."/>
            <person name="Grimwood J."/>
            <person name="Bruce D."/>
            <person name="Barry K."/>
            <person name="Shu S."/>
            <person name="Lindquist E."/>
            <person name="Wang M."/>
            <person name="Pitluck S."/>
            <person name="Vogel J.P."/>
            <person name="Garvin D.F."/>
            <person name="Mockler T.C."/>
            <person name="Schmutz J."/>
            <person name="Rokhsar D."/>
            <person name="Bevan M.W."/>
        </authorList>
    </citation>
    <scope>NUCLEOTIDE SEQUENCE</scope>
    <source>
        <strain evidence="13">Bd21</strain>
    </source>
</reference>
<keyword evidence="8" id="KW-1133">Transmembrane helix</keyword>
<dbReference type="MEROPS" id="S26.002"/>
<evidence type="ECO:0000256" key="3">
    <source>
        <dbReference type="ARBA" id="ARBA00013650"/>
    </source>
</evidence>
<dbReference type="FunFam" id="2.10.109.10:FF:000005">
    <property type="entry name" value="Mitochondrial inner membrane protease subunit"/>
    <property type="match status" value="1"/>
</dbReference>
<evidence type="ECO:0000256" key="5">
    <source>
        <dbReference type="ARBA" id="ARBA00022692"/>
    </source>
</evidence>
<gene>
    <name evidence="14" type="primary">LOC100827315</name>
    <name evidence="13" type="ORF">BRADI_1g75200v3</name>
</gene>
<accession>I1H9R3</accession>
<proteinExistence type="inferred from homology"/>
<dbReference type="RefSeq" id="XP_003558811.1">
    <property type="nucleotide sequence ID" value="XM_003558763.4"/>
</dbReference>
<dbReference type="STRING" id="15368.I1H9R3"/>
<dbReference type="EnsemblPlants" id="KQK23655">
    <property type="protein sequence ID" value="KQK23655"/>
    <property type="gene ID" value="BRADI_1g75200v3"/>
</dbReference>
<keyword evidence="7" id="KW-0378">Hydrolase</keyword>
<dbReference type="RefSeq" id="XP_010229212.1">
    <property type="nucleotide sequence ID" value="XM_010230910.3"/>
</dbReference>
<comment type="similarity">
    <text evidence="2">Belongs to the peptidase S26 family. IMP2 subfamily.</text>
</comment>
<dbReference type="RefSeq" id="XP_010229211.1">
    <property type="nucleotide sequence ID" value="XM_010230909.3"/>
</dbReference>
<name>I1H9R3_BRADI</name>
<dbReference type="KEGG" id="bdi:100827315"/>
<dbReference type="CDD" id="cd06530">
    <property type="entry name" value="S26_SPase_I"/>
    <property type="match status" value="1"/>
</dbReference>
<dbReference type="PANTHER" id="PTHR46041:SF2">
    <property type="entry name" value="MITOCHONDRIAL INNER MEMBRANE PROTEASE SUBUNIT 2"/>
    <property type="match status" value="1"/>
</dbReference>
<dbReference type="PRINTS" id="PR00727">
    <property type="entry name" value="LEADERPTASE"/>
</dbReference>
<dbReference type="HOGENOM" id="CLU_028723_4_1_1"/>
<keyword evidence="10" id="KW-0472">Membrane</keyword>
<feature type="active site" evidence="11">
    <location>
        <position position="39"/>
    </location>
</feature>
<dbReference type="InterPro" id="IPR037730">
    <property type="entry name" value="IMP2"/>
</dbReference>
<evidence type="ECO:0000256" key="11">
    <source>
        <dbReference type="PIRSR" id="PIRSR600223-1"/>
    </source>
</evidence>
<dbReference type="InterPro" id="IPR000223">
    <property type="entry name" value="Pept_S26A_signal_pept_1"/>
</dbReference>
<evidence type="ECO:0000256" key="9">
    <source>
        <dbReference type="ARBA" id="ARBA00023128"/>
    </source>
</evidence>
<evidence type="ECO:0000313" key="15">
    <source>
        <dbReference type="Proteomes" id="UP000008810"/>
    </source>
</evidence>
<dbReference type="GO" id="GO:0042720">
    <property type="term" value="C:mitochondrial inner membrane peptidase complex"/>
    <property type="evidence" value="ECO:0000318"/>
    <property type="project" value="GO_Central"/>
</dbReference>
<dbReference type="Gramene" id="KQK23655">
    <property type="protein sequence ID" value="KQK23655"/>
    <property type="gene ID" value="BRADI_1g75200v3"/>
</dbReference>
<evidence type="ECO:0000313" key="14">
    <source>
        <dbReference type="EnsemblPlants" id="KQK23655"/>
    </source>
</evidence>
<dbReference type="Pfam" id="PF10502">
    <property type="entry name" value="Peptidase_S26"/>
    <property type="match status" value="2"/>
</dbReference>
<evidence type="ECO:0000256" key="7">
    <source>
        <dbReference type="ARBA" id="ARBA00022801"/>
    </source>
</evidence>
<reference evidence="13 14" key="1">
    <citation type="journal article" date="2010" name="Nature">
        <title>Genome sequencing and analysis of the model grass Brachypodium distachyon.</title>
        <authorList>
            <consortium name="International Brachypodium Initiative"/>
        </authorList>
    </citation>
    <scope>NUCLEOTIDE SEQUENCE [LARGE SCALE GENOMIC DNA]</scope>
    <source>
        <strain evidence="13">Bd21</strain>
        <strain evidence="14">cv. Bd21</strain>
    </source>
</reference>
<evidence type="ECO:0000256" key="10">
    <source>
        <dbReference type="ARBA" id="ARBA00023136"/>
    </source>
</evidence>
<evidence type="ECO:0000256" key="6">
    <source>
        <dbReference type="ARBA" id="ARBA00022792"/>
    </source>
</evidence>
<dbReference type="eggNOG" id="KOG1568">
    <property type="taxonomic scope" value="Eukaryota"/>
</dbReference>
<dbReference type="OMA" id="WIPVIAW"/>
<dbReference type="InterPro" id="IPR036286">
    <property type="entry name" value="LexA/Signal_pep-like_sf"/>
</dbReference>
<keyword evidence="9" id="KW-0496">Mitochondrion</keyword>
<organism evidence="13">
    <name type="scientific">Brachypodium distachyon</name>
    <name type="common">Purple false brome</name>
    <name type="synonym">Trachynia distachya</name>
    <dbReference type="NCBI Taxonomy" id="15368"/>
    <lineage>
        <taxon>Eukaryota</taxon>
        <taxon>Viridiplantae</taxon>
        <taxon>Streptophyta</taxon>
        <taxon>Embryophyta</taxon>
        <taxon>Tracheophyta</taxon>
        <taxon>Spermatophyta</taxon>
        <taxon>Magnoliopsida</taxon>
        <taxon>Liliopsida</taxon>
        <taxon>Poales</taxon>
        <taxon>Poaceae</taxon>
        <taxon>BOP clade</taxon>
        <taxon>Pooideae</taxon>
        <taxon>Stipodae</taxon>
        <taxon>Brachypodieae</taxon>
        <taxon>Brachypodium</taxon>
    </lineage>
</organism>
<dbReference type="SUPFAM" id="SSF51306">
    <property type="entry name" value="LexA/Signal peptidase"/>
    <property type="match status" value="1"/>
</dbReference>
<evidence type="ECO:0000313" key="13">
    <source>
        <dbReference type="EMBL" id="KQK23655.1"/>
    </source>
</evidence>
<dbReference type="InterPro" id="IPR019533">
    <property type="entry name" value="Peptidase_S26"/>
</dbReference>
<dbReference type="PROSITE" id="PS00760">
    <property type="entry name" value="SPASE_I_2"/>
    <property type="match status" value="1"/>
</dbReference>
<dbReference type="GeneID" id="100827315"/>
<feature type="domain" description="Peptidase S26" evidence="12">
    <location>
        <begin position="18"/>
        <end position="100"/>
    </location>
</feature>
<comment type="subcellular location">
    <subcellularLocation>
        <location evidence="1">Mitochondrion inner membrane</location>
        <topology evidence="1">Single-pass membrane protein</topology>
    </subcellularLocation>
</comment>
<dbReference type="InterPro" id="IPR019757">
    <property type="entry name" value="Pept_S26A_signal_pept_1_Lys-AS"/>
</dbReference>
<feature type="active site" evidence="11">
    <location>
        <position position="88"/>
    </location>
</feature>
<protein>
    <recommendedName>
        <fullName evidence="3">Mitochondrial inner membrane protease subunit 2</fullName>
    </recommendedName>
</protein>
<keyword evidence="6" id="KW-0999">Mitochondrion inner membrane</keyword>
<dbReference type="GO" id="GO:0004175">
    <property type="term" value="F:endopeptidase activity"/>
    <property type="evidence" value="ECO:0000318"/>
    <property type="project" value="GO_Central"/>
</dbReference>
<dbReference type="Proteomes" id="UP000008810">
    <property type="component" value="Chromosome 1"/>
</dbReference>
<keyword evidence="15" id="KW-1185">Reference proteome</keyword>
<dbReference type="EMBL" id="CM000880">
    <property type="protein sequence ID" value="KQK23655.1"/>
    <property type="molecule type" value="Genomic_DNA"/>
</dbReference>
<evidence type="ECO:0000259" key="12">
    <source>
        <dbReference type="Pfam" id="PF10502"/>
    </source>
</evidence>
<sequence>MGRSHSHLWPLAKGSVAGALIGFTISDRYLTVVPTKGESMHPTFTASDSALRGDVVLAERGCLQTYKFSRGDVVLFKCPRNHTELFVKRLIALPGEWIRLPASSEIIKIPEGHCWVEGDNAARSWDSRSFGPIPLGLITGRVTHIIWPPSKMGRLERKWPESRTSPF</sequence>
<feature type="domain" description="Peptidase S26" evidence="12">
    <location>
        <begin position="108"/>
        <end position="147"/>
    </location>
</feature>
<dbReference type="OrthoDB" id="9996127at2759"/>
<keyword evidence="4" id="KW-0645">Protease</keyword>
<dbReference type="GO" id="GO:0006465">
    <property type="term" value="P:signal peptide processing"/>
    <property type="evidence" value="ECO:0007669"/>
    <property type="project" value="InterPro"/>
</dbReference>
<keyword evidence="5" id="KW-0812">Transmembrane</keyword>
<evidence type="ECO:0000256" key="2">
    <source>
        <dbReference type="ARBA" id="ARBA00007066"/>
    </source>
</evidence>
<dbReference type="GO" id="GO:0004252">
    <property type="term" value="F:serine-type endopeptidase activity"/>
    <property type="evidence" value="ECO:0007669"/>
    <property type="project" value="InterPro"/>
</dbReference>
<reference evidence="14" key="3">
    <citation type="submission" date="2018-08" db="UniProtKB">
        <authorList>
            <consortium name="EnsemblPlants"/>
        </authorList>
    </citation>
    <scope>IDENTIFICATION</scope>
    <source>
        <strain evidence="14">cv. Bd21</strain>
    </source>
</reference>
<evidence type="ECO:0000256" key="4">
    <source>
        <dbReference type="ARBA" id="ARBA00022670"/>
    </source>
</evidence>